<dbReference type="Proteomes" id="UP000485058">
    <property type="component" value="Unassembled WGS sequence"/>
</dbReference>
<comment type="caution">
    <text evidence="1">The sequence shown here is derived from an EMBL/GenBank/DDBJ whole genome shotgun (WGS) entry which is preliminary data.</text>
</comment>
<reference evidence="1 2" key="1">
    <citation type="submission" date="2020-02" db="EMBL/GenBank/DDBJ databases">
        <title>Draft genome sequence of Haematococcus lacustris strain NIES-144.</title>
        <authorList>
            <person name="Morimoto D."/>
            <person name="Nakagawa S."/>
            <person name="Yoshida T."/>
            <person name="Sawayama S."/>
        </authorList>
    </citation>
    <scope>NUCLEOTIDE SEQUENCE [LARGE SCALE GENOMIC DNA]</scope>
    <source>
        <strain evidence="1 2">NIES-144</strain>
    </source>
</reference>
<dbReference type="EMBL" id="BLLF01004557">
    <property type="protein sequence ID" value="GFH29847.1"/>
    <property type="molecule type" value="Genomic_DNA"/>
</dbReference>
<dbReference type="AlphaFoldDB" id="A0A6A0ADD3"/>
<keyword evidence="2" id="KW-1185">Reference proteome</keyword>
<name>A0A6A0ADD3_HAELA</name>
<protein>
    <submittedName>
        <fullName evidence="1">Uncharacterized protein</fullName>
    </submittedName>
</protein>
<accession>A0A6A0ADD3</accession>
<evidence type="ECO:0000313" key="2">
    <source>
        <dbReference type="Proteomes" id="UP000485058"/>
    </source>
</evidence>
<evidence type="ECO:0000313" key="1">
    <source>
        <dbReference type="EMBL" id="GFH29847.1"/>
    </source>
</evidence>
<gene>
    <name evidence="1" type="ORF">HaLaN_28582</name>
</gene>
<organism evidence="1 2">
    <name type="scientific">Haematococcus lacustris</name>
    <name type="common">Green alga</name>
    <name type="synonym">Haematococcus pluvialis</name>
    <dbReference type="NCBI Taxonomy" id="44745"/>
    <lineage>
        <taxon>Eukaryota</taxon>
        <taxon>Viridiplantae</taxon>
        <taxon>Chlorophyta</taxon>
        <taxon>core chlorophytes</taxon>
        <taxon>Chlorophyceae</taxon>
        <taxon>CS clade</taxon>
        <taxon>Chlamydomonadales</taxon>
        <taxon>Haematococcaceae</taxon>
        <taxon>Haematococcus</taxon>
    </lineage>
</organism>
<sequence length="205" mass="21723">MFVCVCDAVLRANEGIEHSFQQMSFSAPLLSGSLVQPWPFPPATLQPDALAPVLPTLLRTPALTQLCTPAMLVFSRSAPAVKAAGRALTSARTTVAAASQALPLSGLSAAAASAAHAASPGLNSGAATSLHSSWLLLTWLSQEVGLLLDFFRNTLFRCVKALQAVVNCFIAMGLILNRHRVSLMMQSKRTGQNHMCQPGIQCLRT</sequence>
<proteinExistence type="predicted"/>